<dbReference type="NCBIfam" id="TIGR00254">
    <property type="entry name" value="GGDEF"/>
    <property type="match status" value="1"/>
</dbReference>
<dbReference type="Gene3D" id="3.30.70.270">
    <property type="match status" value="1"/>
</dbReference>
<dbReference type="STRING" id="152573.SAMN04488051_106101"/>
<dbReference type="SMART" id="SM00267">
    <property type="entry name" value="GGDEF"/>
    <property type="match status" value="1"/>
</dbReference>
<dbReference type="Proteomes" id="UP000198773">
    <property type="component" value="Unassembled WGS sequence"/>
</dbReference>
<dbReference type="InterPro" id="IPR043128">
    <property type="entry name" value="Rev_trsase/Diguanyl_cyclase"/>
</dbReference>
<evidence type="ECO:0000313" key="4">
    <source>
        <dbReference type="EMBL" id="SEA77603.1"/>
    </source>
</evidence>
<dbReference type="AlphaFoldDB" id="A0A1H4DXV4"/>
<feature type="transmembrane region" description="Helical" evidence="2">
    <location>
        <begin position="36"/>
        <end position="54"/>
    </location>
</feature>
<keyword evidence="2" id="KW-0472">Membrane</keyword>
<keyword evidence="5" id="KW-1185">Reference proteome</keyword>
<accession>A0A1H4DXV4</accession>
<feature type="transmembrane region" description="Helical" evidence="2">
    <location>
        <begin position="6"/>
        <end position="24"/>
    </location>
</feature>
<feature type="transmembrane region" description="Helical" evidence="2">
    <location>
        <begin position="181"/>
        <end position="204"/>
    </location>
</feature>
<dbReference type="FunFam" id="3.30.70.270:FF:000001">
    <property type="entry name" value="Diguanylate cyclase domain protein"/>
    <property type="match status" value="1"/>
</dbReference>
<dbReference type="InterPro" id="IPR029787">
    <property type="entry name" value="Nucleotide_cyclase"/>
</dbReference>
<protein>
    <submittedName>
        <fullName evidence="4">Diguanylate cyclase (GGDEF) domain-containing protein</fullName>
    </submittedName>
</protein>
<comment type="cofactor">
    <cofactor evidence="1">
        <name>Mg(2+)</name>
        <dbReference type="ChEBI" id="CHEBI:18420"/>
    </cofactor>
</comment>
<feature type="transmembrane region" description="Helical" evidence="2">
    <location>
        <begin position="150"/>
        <end position="169"/>
    </location>
</feature>
<feature type="transmembrane region" description="Helical" evidence="2">
    <location>
        <begin position="93"/>
        <end position="110"/>
    </location>
</feature>
<dbReference type="Pfam" id="PF00990">
    <property type="entry name" value="GGDEF"/>
    <property type="match status" value="1"/>
</dbReference>
<keyword evidence="2" id="KW-1133">Transmembrane helix</keyword>
<evidence type="ECO:0000256" key="1">
    <source>
        <dbReference type="ARBA" id="ARBA00001946"/>
    </source>
</evidence>
<dbReference type="InterPro" id="IPR000160">
    <property type="entry name" value="GGDEF_dom"/>
</dbReference>
<feature type="transmembrane region" description="Helical" evidence="2">
    <location>
        <begin position="116"/>
        <end position="138"/>
    </location>
</feature>
<dbReference type="PANTHER" id="PTHR46663:SF2">
    <property type="entry name" value="GGDEF DOMAIN-CONTAINING PROTEIN"/>
    <property type="match status" value="1"/>
</dbReference>
<dbReference type="InterPro" id="IPR052163">
    <property type="entry name" value="DGC-Regulatory_Protein"/>
</dbReference>
<dbReference type="EMBL" id="FNRM01000006">
    <property type="protein sequence ID" value="SEA77603.1"/>
    <property type="molecule type" value="Genomic_DNA"/>
</dbReference>
<dbReference type="CDD" id="cd01949">
    <property type="entry name" value="GGDEF"/>
    <property type="match status" value="1"/>
</dbReference>
<dbReference type="GO" id="GO:0003824">
    <property type="term" value="F:catalytic activity"/>
    <property type="evidence" value="ECO:0007669"/>
    <property type="project" value="UniProtKB-ARBA"/>
</dbReference>
<dbReference type="RefSeq" id="WP_091343323.1">
    <property type="nucleotide sequence ID" value="NZ_FNRM01000006.1"/>
</dbReference>
<feature type="domain" description="GGDEF" evidence="3">
    <location>
        <begin position="249"/>
        <end position="382"/>
    </location>
</feature>
<dbReference type="PANTHER" id="PTHR46663">
    <property type="entry name" value="DIGUANYLATE CYCLASE DGCT-RELATED"/>
    <property type="match status" value="1"/>
</dbReference>
<evidence type="ECO:0000259" key="3">
    <source>
        <dbReference type="PROSITE" id="PS50887"/>
    </source>
</evidence>
<dbReference type="SUPFAM" id="SSF55073">
    <property type="entry name" value="Nucleotide cyclase"/>
    <property type="match status" value="1"/>
</dbReference>
<proteinExistence type="predicted"/>
<evidence type="ECO:0000256" key="2">
    <source>
        <dbReference type="SAM" id="Phobius"/>
    </source>
</evidence>
<organism evidence="4 5">
    <name type="scientific">Alkalimonas amylolytica</name>
    <dbReference type="NCBI Taxonomy" id="152573"/>
    <lineage>
        <taxon>Bacteria</taxon>
        <taxon>Pseudomonadati</taxon>
        <taxon>Pseudomonadota</taxon>
        <taxon>Gammaproteobacteria</taxon>
        <taxon>Alkalimonas</taxon>
    </lineage>
</organism>
<sequence length="384" mass="43367">MLFQSVHTAGSAIYLVYFFLLLIARRIPRTNPGCSWWAAAIFFACLARLAFLGIHSDDMANIVLLYSQLVLLEKLMLLIGISYFFGPWLRIRSLIVIVLLMQLGLLLAHLAQIPSWLYTTILAVCNALCIWLVIVTVWRGKAPIHPLIRQMIILFASLLMLHWLLYVPISRLLLHDWRTLSFIIGTGLVVLLYTSLIGAVLSMFQRRLQESESKALDMAYKDPLTGLSNKRYIDSLFGQALQLATRPHQLLAVCYIDLDHFKPINDQAGHKAGDLVLKEVATRLKSCLRSTDICARIGGDEFVVVVTQLEQDIYANEVAKKILHSLNMPFKVGEQQYQLGASIGISLYPDHGKDFTDLLEKADQAMYQMKHSGRGGYCLYQPQS</sequence>
<dbReference type="PROSITE" id="PS50887">
    <property type="entry name" value="GGDEF"/>
    <property type="match status" value="1"/>
</dbReference>
<keyword evidence="2" id="KW-0812">Transmembrane</keyword>
<reference evidence="4 5" key="1">
    <citation type="submission" date="2016-10" db="EMBL/GenBank/DDBJ databases">
        <authorList>
            <person name="de Groot N.N."/>
        </authorList>
    </citation>
    <scope>NUCLEOTIDE SEQUENCE [LARGE SCALE GENOMIC DNA]</scope>
    <source>
        <strain evidence="4 5">CGMCC 1.3430</strain>
    </source>
</reference>
<feature type="transmembrane region" description="Helical" evidence="2">
    <location>
        <begin position="66"/>
        <end position="86"/>
    </location>
</feature>
<evidence type="ECO:0000313" key="5">
    <source>
        <dbReference type="Proteomes" id="UP000198773"/>
    </source>
</evidence>
<gene>
    <name evidence="4" type="ORF">SAMN04488051_106101</name>
</gene>
<dbReference type="OrthoDB" id="5623169at2"/>
<name>A0A1H4DXV4_ALKAM</name>